<feature type="chain" id="PRO_5046104803" evidence="2">
    <location>
        <begin position="19"/>
        <end position="476"/>
    </location>
</feature>
<comment type="caution">
    <text evidence="5">The sequence shown here is derived from an EMBL/GenBank/DDBJ whole genome shotgun (WGS) entry which is preliminary data.</text>
</comment>
<keyword evidence="2" id="KW-0732">Signal</keyword>
<comment type="similarity">
    <text evidence="1">Belongs to the bacterial secretin family.</text>
</comment>
<feature type="domain" description="Type II/III secretion system secretin-like" evidence="3">
    <location>
        <begin position="256"/>
        <end position="416"/>
    </location>
</feature>
<dbReference type="InterPro" id="IPR050810">
    <property type="entry name" value="Bact_Secretion_Sys_Channel"/>
</dbReference>
<dbReference type="InterPro" id="IPR001775">
    <property type="entry name" value="GspD/PilQ"/>
</dbReference>
<dbReference type="PANTHER" id="PTHR30332:SF17">
    <property type="entry name" value="TYPE IV PILIATION SYSTEM PROTEIN DR_0774-RELATED"/>
    <property type="match status" value="1"/>
</dbReference>
<dbReference type="PRINTS" id="PR00811">
    <property type="entry name" value="BCTERIALGSPD"/>
</dbReference>
<dbReference type="Proteomes" id="UP000634455">
    <property type="component" value="Unassembled WGS sequence"/>
</dbReference>
<dbReference type="PANTHER" id="PTHR30332">
    <property type="entry name" value="PROBABLE GENERAL SECRETION PATHWAY PROTEIN D"/>
    <property type="match status" value="1"/>
</dbReference>
<dbReference type="RefSeq" id="WP_189639969.1">
    <property type="nucleotide sequence ID" value="NZ_BMZF01000003.1"/>
</dbReference>
<keyword evidence="6" id="KW-1185">Reference proteome</keyword>
<evidence type="ECO:0000256" key="1">
    <source>
        <dbReference type="RuleBase" id="RU004003"/>
    </source>
</evidence>
<feature type="domain" description="Pilus formation protein N-terminal" evidence="4">
    <location>
        <begin position="39"/>
        <end position="108"/>
    </location>
</feature>
<accession>A0ABQ3CZ37</accession>
<dbReference type="Pfam" id="PF13629">
    <property type="entry name" value="T2SS-T3SS_pil_N"/>
    <property type="match status" value="1"/>
</dbReference>
<sequence length="476" mass="49550">MKIRNLLAASLIGLSSSAAIVDIAAAQSTLKIMRGATSSNIRISLNRAVVMEADQPFAELSVANPGVADVAVLTDRTIYIIGKTPGRTTLTLLGPEGNLITNVEIQVAPDIAEFKERLREILPDEKIDVRTAGEGIVLSGTVSGIQPLSQALELAGRYAPDKITNLMNVGGAQQVMLKVRFAEMSRSVSKELSASIGFINGAGDVAAGAGQAVQGSNFSAFTGGGIGAVSSSNNRQGMLGLDFSVGGATMGLLLEALETKGMVRTLAEPNLTTISGKEANFLAGGEFPIPVSDGDGGYSVDYRPFGVEMEFTPTVLRDSLINLVINTSVSAVDSTNSVTSGGISVPAFSTRRAETVVELKDGQSIAIAGLLQDNFNDVASQVPWIGDVPILGSLFRSADYARSQSELVIIVTPHLVTPVNGDSLVLPTDRVKLPTESDLFLNGKTAAPLSRGTVQGTAAGSVTSQDFKGSYGYVVE</sequence>
<reference evidence="6" key="1">
    <citation type="journal article" date="2019" name="Int. J. Syst. Evol. Microbiol.">
        <title>The Global Catalogue of Microorganisms (GCM) 10K type strain sequencing project: providing services to taxonomists for standard genome sequencing and annotation.</title>
        <authorList>
            <consortium name="The Broad Institute Genomics Platform"/>
            <consortium name="The Broad Institute Genome Sequencing Center for Infectious Disease"/>
            <person name="Wu L."/>
            <person name="Ma J."/>
        </authorList>
    </citation>
    <scope>NUCLEOTIDE SEQUENCE [LARGE SCALE GENOMIC DNA]</scope>
    <source>
        <strain evidence="6">KCTC 32465</strain>
    </source>
</reference>
<dbReference type="InterPro" id="IPR004845">
    <property type="entry name" value="T2SS_GspD_CS"/>
</dbReference>
<dbReference type="Pfam" id="PF00263">
    <property type="entry name" value="Secretin"/>
    <property type="match status" value="1"/>
</dbReference>
<evidence type="ECO:0000256" key="2">
    <source>
        <dbReference type="SAM" id="SignalP"/>
    </source>
</evidence>
<evidence type="ECO:0000313" key="6">
    <source>
        <dbReference type="Proteomes" id="UP000634455"/>
    </source>
</evidence>
<evidence type="ECO:0000259" key="4">
    <source>
        <dbReference type="Pfam" id="PF13629"/>
    </source>
</evidence>
<organism evidence="5 6">
    <name type="scientific">Paramylibacter ulvae</name>
    <dbReference type="NCBI Taxonomy" id="1651968"/>
    <lineage>
        <taxon>Bacteria</taxon>
        <taxon>Pseudomonadati</taxon>
        <taxon>Pseudomonadota</taxon>
        <taxon>Alphaproteobacteria</taxon>
        <taxon>Rhodobacterales</taxon>
        <taxon>Paracoccaceae</taxon>
        <taxon>Paramylibacter</taxon>
    </lineage>
</organism>
<name>A0ABQ3CZ37_9RHOB</name>
<dbReference type="EMBL" id="BMZF01000003">
    <property type="protein sequence ID" value="GHA50765.1"/>
    <property type="molecule type" value="Genomic_DNA"/>
</dbReference>
<proteinExistence type="inferred from homology"/>
<dbReference type="InterPro" id="IPR032789">
    <property type="entry name" value="T2SS-T3SS_pil_N"/>
</dbReference>
<evidence type="ECO:0000313" key="5">
    <source>
        <dbReference type="EMBL" id="GHA50765.1"/>
    </source>
</evidence>
<dbReference type="PROSITE" id="PS00875">
    <property type="entry name" value="T2SP_D"/>
    <property type="match status" value="1"/>
</dbReference>
<gene>
    <name evidence="5" type="ORF">GCM10008927_15000</name>
</gene>
<evidence type="ECO:0000259" key="3">
    <source>
        <dbReference type="Pfam" id="PF00263"/>
    </source>
</evidence>
<feature type="signal peptide" evidence="2">
    <location>
        <begin position="1"/>
        <end position="18"/>
    </location>
</feature>
<dbReference type="InterPro" id="IPR004846">
    <property type="entry name" value="T2SS/T3SS_dom"/>
</dbReference>
<protein>
    <submittedName>
        <fullName evidence="5">General secretion pathway protein</fullName>
    </submittedName>
</protein>